<dbReference type="HAMAP" id="MF_01302_B">
    <property type="entry name" value="Ribosomal_uS8_B"/>
    <property type="match status" value="1"/>
</dbReference>
<name>A0A0A7PPA2_9SPHN</name>
<keyword evidence="6" id="KW-0699">rRNA-binding</keyword>
<keyword evidence="9" id="KW-1185">Reference proteome</keyword>
<dbReference type="Pfam" id="PF00410">
    <property type="entry name" value="Ribosomal_S8"/>
    <property type="match status" value="1"/>
</dbReference>
<dbReference type="KEGG" id="sphk:SKP52_20995"/>
<evidence type="ECO:0000256" key="1">
    <source>
        <dbReference type="ARBA" id="ARBA00006471"/>
    </source>
</evidence>
<comment type="function">
    <text evidence="6">One of the primary rRNA binding proteins, it binds directly to 16S rRNA central domain where it helps coordinate assembly of the platform of the 30S subunit.</text>
</comment>
<gene>
    <name evidence="6 8" type="primary">rpsH</name>
    <name evidence="8" type="ORF">SKP52_20995</name>
</gene>
<accession>A0A0A7PPA2</accession>
<dbReference type="GO" id="GO:0003735">
    <property type="term" value="F:structural constituent of ribosome"/>
    <property type="evidence" value="ECO:0007669"/>
    <property type="project" value="InterPro"/>
</dbReference>
<organism evidence="8 9">
    <name type="scientific">Sphingopyxis fribergensis</name>
    <dbReference type="NCBI Taxonomy" id="1515612"/>
    <lineage>
        <taxon>Bacteria</taxon>
        <taxon>Pseudomonadati</taxon>
        <taxon>Pseudomonadota</taxon>
        <taxon>Alphaproteobacteria</taxon>
        <taxon>Sphingomonadales</taxon>
        <taxon>Sphingomonadaceae</taxon>
        <taxon>Sphingopyxis</taxon>
    </lineage>
</organism>
<dbReference type="OrthoDB" id="9802617at2"/>
<evidence type="ECO:0000256" key="4">
    <source>
        <dbReference type="ARBA" id="ARBA00035258"/>
    </source>
</evidence>
<evidence type="ECO:0000256" key="2">
    <source>
        <dbReference type="ARBA" id="ARBA00022980"/>
    </source>
</evidence>
<dbReference type="GO" id="GO:0005737">
    <property type="term" value="C:cytoplasm"/>
    <property type="evidence" value="ECO:0007669"/>
    <property type="project" value="UniProtKB-ARBA"/>
</dbReference>
<sequence length="134" mass="14681">MAMTDPLGDMLTRIRNGQTAKKDSVLTPASTLRVRVLDVLQREGYIRGYSEEALGAKGQHKGIRIELKYFEGQPAIRHVARVSKPGRRVYSGSKELPIVRNGLGITIVSTPRGVLSDAEAREHNVGGEVLAEVF</sequence>
<dbReference type="PROSITE" id="PS00053">
    <property type="entry name" value="RIBOSOMAL_S8"/>
    <property type="match status" value="1"/>
</dbReference>
<dbReference type="EMBL" id="CP009122">
    <property type="protein sequence ID" value="AJA11063.1"/>
    <property type="molecule type" value="Genomic_DNA"/>
</dbReference>
<dbReference type="InterPro" id="IPR047863">
    <property type="entry name" value="Ribosomal_uS8_CS"/>
</dbReference>
<dbReference type="InterPro" id="IPR035987">
    <property type="entry name" value="Ribosomal_uS8_sf"/>
</dbReference>
<dbReference type="AlphaFoldDB" id="A0A0A7PPA2"/>
<keyword evidence="2 6" id="KW-0689">Ribosomal protein</keyword>
<evidence type="ECO:0000256" key="5">
    <source>
        <dbReference type="ARBA" id="ARBA00046740"/>
    </source>
</evidence>
<dbReference type="Gene3D" id="3.30.1370.30">
    <property type="match status" value="1"/>
</dbReference>
<dbReference type="GO" id="GO:1990904">
    <property type="term" value="C:ribonucleoprotein complex"/>
    <property type="evidence" value="ECO:0007669"/>
    <property type="project" value="UniProtKB-KW"/>
</dbReference>
<protein>
    <recommendedName>
        <fullName evidence="4 6">Small ribosomal subunit protein uS8</fullName>
    </recommendedName>
</protein>
<dbReference type="STRING" id="1515612.SKP52_20995"/>
<dbReference type="GO" id="GO:0019843">
    <property type="term" value="F:rRNA binding"/>
    <property type="evidence" value="ECO:0007669"/>
    <property type="project" value="UniProtKB-UniRule"/>
</dbReference>
<proteinExistence type="inferred from homology"/>
<dbReference type="NCBIfam" id="NF001109">
    <property type="entry name" value="PRK00136.1"/>
    <property type="match status" value="1"/>
</dbReference>
<dbReference type="GO" id="GO:0005840">
    <property type="term" value="C:ribosome"/>
    <property type="evidence" value="ECO:0007669"/>
    <property type="project" value="UniProtKB-KW"/>
</dbReference>
<keyword evidence="3 6" id="KW-0687">Ribonucleoprotein</keyword>
<evidence type="ECO:0000256" key="7">
    <source>
        <dbReference type="RuleBase" id="RU003660"/>
    </source>
</evidence>
<dbReference type="RefSeq" id="WP_039578294.1">
    <property type="nucleotide sequence ID" value="NZ_CP009122.1"/>
</dbReference>
<dbReference type="SUPFAM" id="SSF56047">
    <property type="entry name" value="Ribosomal protein S8"/>
    <property type="match status" value="1"/>
</dbReference>
<evidence type="ECO:0000313" key="8">
    <source>
        <dbReference type="EMBL" id="AJA11063.1"/>
    </source>
</evidence>
<comment type="similarity">
    <text evidence="1 6 7">Belongs to the universal ribosomal protein uS8 family.</text>
</comment>
<dbReference type="Proteomes" id="UP000030907">
    <property type="component" value="Chromosome"/>
</dbReference>
<evidence type="ECO:0000256" key="3">
    <source>
        <dbReference type="ARBA" id="ARBA00023274"/>
    </source>
</evidence>
<evidence type="ECO:0000313" key="9">
    <source>
        <dbReference type="Proteomes" id="UP000030907"/>
    </source>
</evidence>
<keyword evidence="6" id="KW-0694">RNA-binding</keyword>
<comment type="subunit">
    <text evidence="5 6">Part of the 30S ribosomal subunit. Contacts proteins S5 and S12.</text>
</comment>
<dbReference type="Gene3D" id="3.30.1490.10">
    <property type="match status" value="1"/>
</dbReference>
<dbReference type="FunFam" id="3.30.1490.10:FF:000001">
    <property type="entry name" value="30S ribosomal protein S8"/>
    <property type="match status" value="1"/>
</dbReference>
<reference evidence="8 9" key="1">
    <citation type="journal article" date="2015" name="Int. J. Syst. Evol. Microbiol.">
        <title>Description of Sphingopyxis fribergensis sp. nov. - a soil bacterium with the ability to degrade styrene and phenylacetic acid.</title>
        <authorList>
            <person name="Oelschlagel M."/>
            <person name="Ruckert C."/>
            <person name="Kalinowski J."/>
            <person name="Schmidt G."/>
            <person name="Schlomann M."/>
            <person name="Tischler D."/>
        </authorList>
    </citation>
    <scope>NUCLEOTIDE SEQUENCE [LARGE SCALE GENOMIC DNA]</scope>
    <source>
        <strain evidence="8 9">Kp5.2</strain>
    </source>
</reference>
<evidence type="ECO:0000256" key="6">
    <source>
        <dbReference type="HAMAP-Rule" id="MF_01302"/>
    </source>
</evidence>
<dbReference type="PANTHER" id="PTHR11758">
    <property type="entry name" value="40S RIBOSOMAL PROTEIN S15A"/>
    <property type="match status" value="1"/>
</dbReference>
<dbReference type="GO" id="GO:0006412">
    <property type="term" value="P:translation"/>
    <property type="evidence" value="ECO:0007669"/>
    <property type="project" value="UniProtKB-UniRule"/>
</dbReference>
<dbReference type="InterPro" id="IPR000630">
    <property type="entry name" value="Ribosomal_uS8"/>
</dbReference>
<dbReference type="HOGENOM" id="CLU_098428_0_0_5"/>